<keyword evidence="7" id="KW-0820">tRNA-binding</keyword>
<sequence>MSDEILINVSPTERRVAVVESGLLQELYLERSGESSYVGNIYMGRIERVLPGMQAAFVNIGLERTAFLHAADILPRQPELDENGESRPVPSITELVSQGQKLLVQVVKDPLGTKGARLTTQLSIPSRYLVLLPGIKSLGVSVRIELDAERERLRGMLRELTGEEPEHGFIIRTNAEGIETDALARDLKYLRRLWPRIEADAEQATAGQLVYEDLSLPYRSLRDLMHAGIEKVRIDEQETFQRAVRFAGEFFPEWAERIEFYDGDGPLFDLYGVETEIERALDRSTPLKSGGHLTIDQTEAMTTVDVNTGSYLGYRNLEETIFKTNLEAAQAIARQLRLRNLGGIIIIDFIDMTEDDHKRQVLRTLQRALARDHARTTVSEISPLGLVEMTRKRTTESLEHRLCESCPACDGRGRVKSVDTVCSEIFREIMRAVRQFETGQMRVMACPQVVDRMLEEHHRSIAELTEQLGTSIHFQPEDQYDQEQFDVVLL</sequence>
<dbReference type="GO" id="GO:0046872">
    <property type="term" value="F:metal ion binding"/>
    <property type="evidence" value="ECO:0007669"/>
    <property type="project" value="UniProtKB-KW"/>
</dbReference>
<dbReference type="OrthoDB" id="9804278at2"/>
<evidence type="ECO:0000256" key="12">
    <source>
        <dbReference type="ARBA" id="ARBA00022759"/>
    </source>
</evidence>
<gene>
    <name evidence="17" type="ORF">DZC52_01240</name>
</gene>
<dbReference type="Gene3D" id="3.40.1260.20">
    <property type="entry name" value="Ribonuclease E, catalytic domain"/>
    <property type="match status" value="1"/>
</dbReference>
<feature type="domain" description="S1 motif" evidence="16">
    <location>
        <begin position="39"/>
        <end position="121"/>
    </location>
</feature>
<dbReference type="GO" id="GO:0008033">
    <property type="term" value="P:tRNA processing"/>
    <property type="evidence" value="ECO:0007669"/>
    <property type="project" value="UniProtKB-KW"/>
</dbReference>
<evidence type="ECO:0000256" key="6">
    <source>
        <dbReference type="ARBA" id="ARBA00022552"/>
    </source>
</evidence>
<dbReference type="CDD" id="cd04453">
    <property type="entry name" value="S1_RNase_E"/>
    <property type="match status" value="1"/>
</dbReference>
<dbReference type="NCBIfam" id="TIGR00757">
    <property type="entry name" value="RNaseEG"/>
    <property type="match status" value="1"/>
</dbReference>
<evidence type="ECO:0000259" key="16">
    <source>
        <dbReference type="PROSITE" id="PS50126"/>
    </source>
</evidence>
<dbReference type="GO" id="GO:0004540">
    <property type="term" value="F:RNA nuclease activity"/>
    <property type="evidence" value="ECO:0007669"/>
    <property type="project" value="InterPro"/>
</dbReference>
<dbReference type="Pfam" id="PF10150">
    <property type="entry name" value="RNase_E_G"/>
    <property type="match status" value="1"/>
</dbReference>
<proteinExistence type="inferred from homology"/>
<dbReference type="SUPFAM" id="SSF50249">
    <property type="entry name" value="Nucleic acid-binding proteins"/>
    <property type="match status" value="1"/>
</dbReference>
<dbReference type="GO" id="GO:0019843">
    <property type="term" value="F:rRNA binding"/>
    <property type="evidence" value="ECO:0007669"/>
    <property type="project" value="UniProtKB-KW"/>
</dbReference>
<keyword evidence="5" id="KW-0963">Cytoplasm</keyword>
<evidence type="ECO:0000256" key="9">
    <source>
        <dbReference type="ARBA" id="ARBA00022722"/>
    </source>
</evidence>
<dbReference type="PROSITE" id="PS50126">
    <property type="entry name" value="S1"/>
    <property type="match status" value="1"/>
</dbReference>
<evidence type="ECO:0000256" key="5">
    <source>
        <dbReference type="ARBA" id="ARBA00022490"/>
    </source>
</evidence>
<keyword evidence="12" id="KW-0255">Endonuclease</keyword>
<evidence type="ECO:0000313" key="17">
    <source>
        <dbReference type="EMBL" id="RFF32596.1"/>
    </source>
</evidence>
<dbReference type="PANTHER" id="PTHR30001:SF0">
    <property type="entry name" value="RIBONUCLEASE G"/>
    <property type="match status" value="1"/>
</dbReference>
<dbReference type="InterPro" id="IPR019307">
    <property type="entry name" value="RNA-bd_AU-1/RNase_E/G"/>
</dbReference>
<reference evidence="17 18" key="1">
    <citation type="submission" date="2018-08" db="EMBL/GenBank/DDBJ databases">
        <title>Wenzhouxiangella salilacus sp. nov., a novel bacterium isolated from a saline lake in Xinjiang Province, China.</title>
        <authorList>
            <person name="Han S."/>
        </authorList>
    </citation>
    <scope>NUCLEOTIDE SEQUENCE [LARGE SCALE GENOMIC DNA]</scope>
    <source>
        <strain evidence="17 18">XDB06</strain>
    </source>
</reference>
<dbReference type="SMART" id="SM00316">
    <property type="entry name" value="S1"/>
    <property type="match status" value="1"/>
</dbReference>
<dbReference type="GO" id="GO:0005737">
    <property type="term" value="C:cytoplasm"/>
    <property type="evidence" value="ECO:0007669"/>
    <property type="project" value="UniProtKB-SubCell"/>
</dbReference>
<organism evidence="17 18">
    <name type="scientific">Wenzhouxiangella sediminis</name>
    <dbReference type="NCBI Taxonomy" id="1792836"/>
    <lineage>
        <taxon>Bacteria</taxon>
        <taxon>Pseudomonadati</taxon>
        <taxon>Pseudomonadota</taxon>
        <taxon>Gammaproteobacteria</taxon>
        <taxon>Chromatiales</taxon>
        <taxon>Wenzhouxiangellaceae</taxon>
        <taxon>Wenzhouxiangella</taxon>
    </lineage>
</organism>
<keyword evidence="10" id="KW-0479">Metal-binding</keyword>
<dbReference type="InterPro" id="IPR004659">
    <property type="entry name" value="RNase_E/G"/>
</dbReference>
<dbReference type="GO" id="GO:0016787">
    <property type="term" value="F:hydrolase activity"/>
    <property type="evidence" value="ECO:0007669"/>
    <property type="project" value="UniProtKB-KW"/>
</dbReference>
<evidence type="ECO:0000256" key="11">
    <source>
        <dbReference type="ARBA" id="ARBA00022730"/>
    </source>
</evidence>
<evidence type="ECO:0000313" key="18">
    <source>
        <dbReference type="Proteomes" id="UP000260351"/>
    </source>
</evidence>
<dbReference type="InterPro" id="IPR012340">
    <property type="entry name" value="NA-bd_OB-fold"/>
</dbReference>
<dbReference type="Gene3D" id="2.40.50.140">
    <property type="entry name" value="Nucleic acid-binding proteins"/>
    <property type="match status" value="1"/>
</dbReference>
<comment type="subcellular location">
    <subcellularLocation>
        <location evidence="2">Cytoplasm</location>
    </subcellularLocation>
</comment>
<keyword evidence="11" id="KW-0699">rRNA-binding</keyword>
<dbReference type="GO" id="GO:0000049">
    <property type="term" value="F:tRNA binding"/>
    <property type="evidence" value="ECO:0007669"/>
    <property type="project" value="UniProtKB-KW"/>
</dbReference>
<dbReference type="InterPro" id="IPR003029">
    <property type="entry name" value="S1_domain"/>
</dbReference>
<keyword evidence="6" id="KW-0698">rRNA processing</keyword>
<keyword evidence="13" id="KW-0378">Hydrolase</keyword>
<dbReference type="PANTHER" id="PTHR30001">
    <property type="entry name" value="RIBONUCLEASE"/>
    <property type="match status" value="1"/>
</dbReference>
<dbReference type="InterPro" id="IPR048583">
    <property type="entry name" value="RNase_E_G_thioredoxin-like"/>
</dbReference>
<evidence type="ECO:0000256" key="1">
    <source>
        <dbReference type="ARBA" id="ARBA00001946"/>
    </source>
</evidence>
<evidence type="ECO:0000256" key="15">
    <source>
        <dbReference type="ARBA" id="ARBA00022884"/>
    </source>
</evidence>
<keyword evidence="14" id="KW-0460">Magnesium</keyword>
<evidence type="ECO:0000256" key="2">
    <source>
        <dbReference type="ARBA" id="ARBA00004496"/>
    </source>
</evidence>
<protein>
    <recommendedName>
        <fullName evidence="4">Ribonuclease G</fullName>
    </recommendedName>
</protein>
<dbReference type="GO" id="GO:0004519">
    <property type="term" value="F:endonuclease activity"/>
    <property type="evidence" value="ECO:0007669"/>
    <property type="project" value="UniProtKB-KW"/>
</dbReference>
<keyword evidence="9" id="KW-0540">Nuclease</keyword>
<evidence type="ECO:0000256" key="7">
    <source>
        <dbReference type="ARBA" id="ARBA00022555"/>
    </source>
</evidence>
<dbReference type="NCBIfam" id="NF008689">
    <property type="entry name" value="PRK11712.1"/>
    <property type="match status" value="1"/>
</dbReference>
<comment type="cofactor">
    <cofactor evidence="1">
        <name>Mg(2+)</name>
        <dbReference type="ChEBI" id="CHEBI:18420"/>
    </cofactor>
</comment>
<evidence type="ECO:0000256" key="8">
    <source>
        <dbReference type="ARBA" id="ARBA00022694"/>
    </source>
</evidence>
<keyword evidence="15" id="KW-0694">RNA-binding</keyword>
<dbReference type="GO" id="GO:0006364">
    <property type="term" value="P:rRNA processing"/>
    <property type="evidence" value="ECO:0007669"/>
    <property type="project" value="UniProtKB-KW"/>
</dbReference>
<comment type="caution">
    <text evidence="17">The sequence shown here is derived from an EMBL/GenBank/DDBJ whole genome shotgun (WGS) entry which is preliminary data.</text>
</comment>
<accession>A0A3E1KCT0</accession>
<dbReference type="Proteomes" id="UP000260351">
    <property type="component" value="Unassembled WGS sequence"/>
</dbReference>
<evidence type="ECO:0000256" key="4">
    <source>
        <dbReference type="ARBA" id="ARBA00017719"/>
    </source>
</evidence>
<evidence type="ECO:0000256" key="10">
    <source>
        <dbReference type="ARBA" id="ARBA00022723"/>
    </source>
</evidence>
<comment type="similarity">
    <text evidence="3">Belongs to the RNase E/G family. RNase G subfamily.</text>
</comment>
<dbReference type="EMBL" id="QUZK01000005">
    <property type="protein sequence ID" value="RFF32596.1"/>
    <property type="molecule type" value="Genomic_DNA"/>
</dbReference>
<evidence type="ECO:0000256" key="3">
    <source>
        <dbReference type="ARBA" id="ARBA00005663"/>
    </source>
</evidence>
<dbReference type="RefSeq" id="WP_116649303.1">
    <property type="nucleotide sequence ID" value="NZ_QUZK01000005.1"/>
</dbReference>
<evidence type="ECO:0000256" key="14">
    <source>
        <dbReference type="ARBA" id="ARBA00022842"/>
    </source>
</evidence>
<evidence type="ECO:0000256" key="13">
    <source>
        <dbReference type="ARBA" id="ARBA00022801"/>
    </source>
</evidence>
<dbReference type="Pfam" id="PF20833">
    <property type="entry name" value="RNase_E_G_Thio"/>
    <property type="match status" value="1"/>
</dbReference>
<keyword evidence="18" id="KW-1185">Reference proteome</keyword>
<keyword evidence="8" id="KW-0819">tRNA processing</keyword>
<name>A0A3E1KCT0_9GAMM</name>
<dbReference type="AlphaFoldDB" id="A0A3E1KCT0"/>